<keyword evidence="3" id="KW-1185">Reference proteome</keyword>
<feature type="region of interest" description="Disordered" evidence="1">
    <location>
        <begin position="157"/>
        <end position="179"/>
    </location>
</feature>
<feature type="region of interest" description="Disordered" evidence="1">
    <location>
        <begin position="116"/>
        <end position="143"/>
    </location>
</feature>
<accession>A0A9W8LVV2</accession>
<organism evidence="2 3">
    <name type="scientific">Coemansia guatemalensis</name>
    <dbReference type="NCBI Taxonomy" id="2761395"/>
    <lineage>
        <taxon>Eukaryota</taxon>
        <taxon>Fungi</taxon>
        <taxon>Fungi incertae sedis</taxon>
        <taxon>Zoopagomycota</taxon>
        <taxon>Kickxellomycotina</taxon>
        <taxon>Kickxellomycetes</taxon>
        <taxon>Kickxellales</taxon>
        <taxon>Kickxellaceae</taxon>
        <taxon>Coemansia</taxon>
    </lineage>
</organism>
<feature type="region of interest" description="Disordered" evidence="1">
    <location>
        <begin position="1053"/>
        <end position="1078"/>
    </location>
</feature>
<feature type="compositionally biased region" description="Basic and acidic residues" evidence="1">
    <location>
        <begin position="340"/>
        <end position="360"/>
    </location>
</feature>
<feature type="region of interest" description="Disordered" evidence="1">
    <location>
        <begin position="336"/>
        <end position="446"/>
    </location>
</feature>
<dbReference type="Proteomes" id="UP001140094">
    <property type="component" value="Unassembled WGS sequence"/>
</dbReference>
<evidence type="ECO:0000313" key="3">
    <source>
        <dbReference type="Proteomes" id="UP001140094"/>
    </source>
</evidence>
<dbReference type="AlphaFoldDB" id="A0A9W8LVV2"/>
<gene>
    <name evidence="2" type="ORF">H4R20_001588</name>
</gene>
<feature type="compositionally biased region" description="Low complexity" evidence="1">
    <location>
        <begin position="481"/>
        <end position="493"/>
    </location>
</feature>
<dbReference type="EMBL" id="JANBUO010000166">
    <property type="protein sequence ID" value="KAJ2806711.1"/>
    <property type="molecule type" value="Genomic_DNA"/>
</dbReference>
<evidence type="ECO:0000256" key="1">
    <source>
        <dbReference type="SAM" id="MobiDB-lite"/>
    </source>
</evidence>
<feature type="region of interest" description="Disordered" evidence="1">
    <location>
        <begin position="474"/>
        <end position="516"/>
    </location>
</feature>
<reference evidence="2" key="1">
    <citation type="submission" date="2022-07" db="EMBL/GenBank/DDBJ databases">
        <title>Phylogenomic reconstructions and comparative analyses of Kickxellomycotina fungi.</title>
        <authorList>
            <person name="Reynolds N.K."/>
            <person name="Stajich J.E."/>
            <person name="Barry K."/>
            <person name="Grigoriev I.V."/>
            <person name="Crous P."/>
            <person name="Smith M.E."/>
        </authorList>
    </citation>
    <scope>NUCLEOTIDE SEQUENCE</scope>
    <source>
        <strain evidence="2">NRRL 1565</strain>
    </source>
</reference>
<protein>
    <submittedName>
        <fullName evidence="2">Uncharacterized protein</fullName>
    </submittedName>
</protein>
<feature type="compositionally biased region" description="Polar residues" evidence="1">
    <location>
        <begin position="400"/>
        <end position="410"/>
    </location>
</feature>
<feature type="compositionally biased region" description="Polar residues" evidence="1">
    <location>
        <begin position="1061"/>
        <end position="1078"/>
    </location>
</feature>
<proteinExistence type="predicted"/>
<dbReference type="OrthoDB" id="5570110at2759"/>
<comment type="caution">
    <text evidence="2">The sequence shown here is derived from an EMBL/GenBank/DDBJ whole genome shotgun (WGS) entry which is preliminary data.</text>
</comment>
<evidence type="ECO:0000313" key="2">
    <source>
        <dbReference type="EMBL" id="KAJ2806711.1"/>
    </source>
</evidence>
<sequence>MSYIPRPEASGGAKATIGRADELRLMHSMRSSNSPALQGSPGQAIGGKEQMGVVRMPVSTRSSVVRVLSDDSPLPGLPPIPAVDAGRLSAVSTTVPNKEHRRTASAGNEKRQGALESIEEMQPQPGEASTIELATDNRPRRSKSRLGLGSLRVVWPQGKAQQQQQQARTLGGPRGRWTADETNELGQASLRSWKGGRPMDMRIAAADLGRSTREIGEMLEHMLEGFARFGGGVACWEAQSHRFIMRWAAVEFPNNPILNQPDVAESRLNTCFSALSCRPRSARASLYVSNSPNTSSVVTDFREGMRERTDAPLSPGPSAFVPAGIKAVPDKTAAGAVSVSEEKQALDLRSDGVPVHDRPKSVPHAAPRQKSPAQMVGERVSSTQGDEAADGTTRPVFTGSIRSRQGINTMSRESRNRRARRGSLLADRTAAAKPSTGAVSNAADSPATAATAFTFSPTLVAAADKVSLSGVGSADAAHVGSSNSSSGSIPSTSSRRRAHTVAHPPQTLADRASRDSGTVEAAAALIPMVAALDNIELSSEQSPEQSPEQSRQAIEVRVSDSQLDAEYADLTADTRKKVRRFVDRFVRDYPSDFQQRVDAQRTGKDGLCITVDHYDFEYNDAFMKAIETIYRYVGGSMLYTCNMFFHVQLLHAVRLDGIRFADDRWLRVDEFATRVFNKRIEDARFVVLQEHHEGSGLPPVSTPLEGDGSLSPGARSRFESLTGSEGNEHRSPFERAFYMDKLAHRYVQFFLENNSDEIMLRARTNGPRPMPVALCVDETAMLQFDREIRNLVVGFVWEDIPLATLESKELTLLRALELMNCEIADRCGFYQSNLPQIMDATNSDGFEEPDVSDNVLADLPAVRIARAVGRAFAREHFPAARAAFLQAMVHDHPFRPLARDEMKEWIERGGSPFGQDVDYMLNAGLYRYLKRLRLRPSKRQWLQASAEATLSMLRRTFNATTQKKYIAHIDIPAYESMFSTIVQDARASASATTAPAVREVTCAAGPGLSPFESTPEWVSQLVDSRLSRSTGQAAAATATNTNTAATMSGINSLESVEESSHSMSGELQSTHQPREQQQQAVNGMMGTPTRELPLSGAEMKDDGITYSAASPEYGDTRVALSTSPVLPTSPPYLGSLPLSVPQFTVPMPTVSHHIPHAAEMPVPQMFTPFHPMPLPLEMQRQLTTAATGYPPPTSSAKDADMSMVLHKFEEMQEMLRRLQAQRESS</sequence>
<name>A0A9W8LVV2_9FUNG</name>